<dbReference type="SUPFAM" id="SSF52540">
    <property type="entry name" value="P-loop containing nucleoside triphosphate hydrolases"/>
    <property type="match status" value="1"/>
</dbReference>
<dbReference type="Proteomes" id="UP000315577">
    <property type="component" value="Unassembled WGS sequence"/>
</dbReference>
<evidence type="ECO:0000313" key="7">
    <source>
        <dbReference type="Proteomes" id="UP000295536"/>
    </source>
</evidence>
<dbReference type="InterPro" id="IPR003593">
    <property type="entry name" value="AAA+_ATPase"/>
</dbReference>
<comment type="similarity">
    <text evidence="1">Belongs to the GSP E family.</text>
</comment>
<dbReference type="GO" id="GO:0016887">
    <property type="term" value="F:ATP hydrolysis activity"/>
    <property type="evidence" value="ECO:0007669"/>
    <property type="project" value="TreeGrafter"/>
</dbReference>
<dbReference type="InterPro" id="IPR007831">
    <property type="entry name" value="T2SS_GspE_N"/>
</dbReference>
<name>A0A4R3LEL4_9BURK</name>
<dbReference type="Gene3D" id="3.40.50.300">
    <property type="entry name" value="P-loop containing nucleotide triphosphate hydrolases"/>
    <property type="match status" value="1"/>
</dbReference>
<evidence type="ECO:0000256" key="1">
    <source>
        <dbReference type="ARBA" id="ARBA00006611"/>
    </source>
</evidence>
<dbReference type="SUPFAM" id="SSF160246">
    <property type="entry name" value="EspE N-terminal domain-like"/>
    <property type="match status" value="1"/>
</dbReference>
<dbReference type="PANTHER" id="PTHR30258">
    <property type="entry name" value="TYPE II SECRETION SYSTEM PROTEIN GSPE-RELATED"/>
    <property type="match status" value="1"/>
</dbReference>
<gene>
    <name evidence="6" type="primary">epsE_2</name>
    <name evidence="5" type="ORF">EDC36_105109</name>
    <name evidence="6" type="ORF">Tigna_01588</name>
</gene>
<evidence type="ECO:0000256" key="2">
    <source>
        <dbReference type="ARBA" id="ARBA00022741"/>
    </source>
</evidence>
<dbReference type="InterPro" id="IPR001482">
    <property type="entry name" value="T2SS/T4SS_dom"/>
</dbReference>
<reference evidence="5 7" key="1">
    <citation type="submission" date="2019-03" db="EMBL/GenBank/DDBJ databases">
        <title>Genomic Encyclopedia of Type Strains, Phase IV (KMG-IV): sequencing the most valuable type-strain genomes for metagenomic binning, comparative biology and taxonomic classification.</title>
        <authorList>
            <person name="Goeker M."/>
        </authorList>
    </citation>
    <scope>NUCLEOTIDE SEQUENCE [LARGE SCALE GENOMIC DNA]</scope>
    <source>
        <strain evidence="5 7">DSM 12034</strain>
    </source>
</reference>
<dbReference type="InterPro" id="IPR027417">
    <property type="entry name" value="P-loop_NTPase"/>
</dbReference>
<dbReference type="Gene3D" id="3.30.450.90">
    <property type="match status" value="1"/>
</dbReference>
<keyword evidence="2" id="KW-0547">Nucleotide-binding</keyword>
<dbReference type="EMBL" id="SMAH01000005">
    <property type="protein sequence ID" value="TCS98352.1"/>
    <property type="molecule type" value="Genomic_DNA"/>
</dbReference>
<dbReference type="Pfam" id="PF00437">
    <property type="entry name" value="T2SSE"/>
    <property type="match status" value="1"/>
</dbReference>
<evidence type="ECO:0000256" key="3">
    <source>
        <dbReference type="ARBA" id="ARBA00022840"/>
    </source>
</evidence>
<dbReference type="CDD" id="cd01129">
    <property type="entry name" value="PulE-GspE-like"/>
    <property type="match status" value="1"/>
</dbReference>
<evidence type="ECO:0000259" key="4">
    <source>
        <dbReference type="PROSITE" id="PS00662"/>
    </source>
</evidence>
<dbReference type="PROSITE" id="PS00662">
    <property type="entry name" value="T2SP_E"/>
    <property type="match status" value="1"/>
</dbReference>
<dbReference type="Proteomes" id="UP000295536">
    <property type="component" value="Unassembled WGS sequence"/>
</dbReference>
<dbReference type="SMART" id="SM00382">
    <property type="entry name" value="AAA"/>
    <property type="match status" value="1"/>
</dbReference>
<dbReference type="AlphaFoldDB" id="A0A4R3LEL4"/>
<proteinExistence type="inferred from homology"/>
<evidence type="ECO:0000313" key="6">
    <source>
        <dbReference type="EMBL" id="TSE21861.1"/>
    </source>
</evidence>
<dbReference type="GO" id="GO:0005524">
    <property type="term" value="F:ATP binding"/>
    <property type="evidence" value="ECO:0007669"/>
    <property type="project" value="UniProtKB-KW"/>
</dbReference>
<reference evidence="6 8" key="2">
    <citation type="submission" date="2019-07" db="EMBL/GenBank/DDBJ databases">
        <title>Tepidimonas ignava SPS-1037 draft genome.</title>
        <authorList>
            <person name="Da Costa M.S."/>
            <person name="Froufe H.J.C."/>
            <person name="Egas C."/>
            <person name="Albuquerque L."/>
        </authorList>
    </citation>
    <scope>NUCLEOTIDE SEQUENCE [LARGE SCALE GENOMIC DNA]</scope>
    <source>
        <strain evidence="6 8">SPS-1037</strain>
    </source>
</reference>
<dbReference type="GO" id="GO:0005886">
    <property type="term" value="C:plasma membrane"/>
    <property type="evidence" value="ECO:0007669"/>
    <property type="project" value="TreeGrafter"/>
</dbReference>
<keyword evidence="8" id="KW-1185">Reference proteome</keyword>
<accession>A0A4R3LEL4</accession>
<sequence length="651" mass="70883">MELDSPDVLHPPGSALPAAVQPRTSAELWAALDQAPNRALHARHVGEALVRLGLLDERQLREALHAQKNLRRAGQARPLGELLVERGVVGASQLRQAIAAWLGHCVVDATHYTFDAAALPLVPRALAERESVVPLALRGEELAVLMADTLDHALLDELRFLTQRRIVPVLAAAGTLPAVLSRAYDQPPAPPTPDLATKASAGARARPAARELLADLQQAADVGTEPQADVVSESDNTLVRLVHTIIEEAIAHKASDIHIETEPPPKPVRVRLRIDGELVKYLEIEARFRHALVARIKIMAGMDISEHRKPQDGKIDFARFGGPRTELRVVTVPTAGGLEDVVLRLLAGSKPMPLDTIGLAARDLAALRRMALKPYGLILVCGPTGSGKTTTLHSLIADINTESRKIWTAEDPIEITQPGLRQVQVNPRIGWTFAAAMRTFLRADPDVIMIGEMRDEETARIAVEASLTGHLVLSTLHTNSAPESITRLLEIGIDPFNFSDSLLAILAQRLVRRLCKQCVRTRPARDDELEALAVHYLEPTTPPGQAPDVGTQIERWRQQYGVDDGGRRIVRAYDRQGCPACDGRGYKGRLGLYELMLSDDAIRHHIRHRSPAGDIRASALAAGMHTLRQDGIDKVLAGLTDLAEVIAATNV</sequence>
<comment type="caution">
    <text evidence="5">The sequence shown here is derived from an EMBL/GenBank/DDBJ whole genome shotgun (WGS) entry which is preliminary data.</text>
</comment>
<evidence type="ECO:0000313" key="8">
    <source>
        <dbReference type="Proteomes" id="UP000315577"/>
    </source>
</evidence>
<dbReference type="InterPro" id="IPR037257">
    <property type="entry name" value="T2SS_E_N_sf"/>
</dbReference>
<protein>
    <submittedName>
        <fullName evidence="6">Type II secretion system protein E</fullName>
    </submittedName>
    <submittedName>
        <fullName evidence="5">Type II secretory ATPase GspE/PulE/Tfp pilus assembly ATPase PilB-like protein</fullName>
    </submittedName>
</protein>
<dbReference type="Gene3D" id="3.30.300.160">
    <property type="entry name" value="Type II secretion system, protein E, N-terminal domain"/>
    <property type="match status" value="1"/>
</dbReference>
<dbReference type="PANTHER" id="PTHR30258:SF1">
    <property type="entry name" value="PROTEIN TRANSPORT PROTEIN HOFB HOMOLOG"/>
    <property type="match status" value="1"/>
</dbReference>
<dbReference type="EMBL" id="VJNC01000009">
    <property type="protein sequence ID" value="TSE21861.1"/>
    <property type="molecule type" value="Genomic_DNA"/>
</dbReference>
<dbReference type="Pfam" id="PF05157">
    <property type="entry name" value="MshEN"/>
    <property type="match status" value="1"/>
</dbReference>
<organism evidence="5 7">
    <name type="scientific">Tepidimonas ignava</name>
    <dbReference type="NCBI Taxonomy" id="114249"/>
    <lineage>
        <taxon>Bacteria</taxon>
        <taxon>Pseudomonadati</taxon>
        <taxon>Pseudomonadota</taxon>
        <taxon>Betaproteobacteria</taxon>
        <taxon>Burkholderiales</taxon>
        <taxon>Tepidimonas</taxon>
    </lineage>
</organism>
<evidence type="ECO:0000313" key="5">
    <source>
        <dbReference type="EMBL" id="TCS98352.1"/>
    </source>
</evidence>
<feature type="domain" description="Bacterial type II secretion system protein E" evidence="4">
    <location>
        <begin position="441"/>
        <end position="455"/>
    </location>
</feature>
<keyword evidence="3" id="KW-0067">ATP-binding</keyword>
<dbReference type="RefSeq" id="WP_132962226.1">
    <property type="nucleotide sequence ID" value="NZ_SMAH01000005.1"/>
</dbReference>
<dbReference type="OrthoDB" id="5790493at2"/>